<protein>
    <submittedName>
        <fullName evidence="2">UBX domain-containing protein 1-A</fullName>
    </submittedName>
</protein>
<accession>A0AAD8FAL1</accession>
<sequence>PLTTVANGTRSKADSDRKQKIDEVKYIWAYLYNDDAERREYVRERLEAFDRDEEAERILAKKHELALNAIRQEILEIRQRYSTPSLKLNITQARQDQEAEESKIKTHVQTGYSTQTDAEVADKEETTTPDAPHLDQSLLSAQPNSPAQSNSPPHLNASIQPMPSIKPQPRKAPIQQSALHKNCNHLARKPHHNQNNQAHRDCNDSTRGNKPNRACRDCNNSMRSHKPNRQKQQAPQTISVMTAVPEPMCLISQHGLIERRVTHSSYKH</sequence>
<reference evidence="2" key="2">
    <citation type="submission" date="2023-04" db="EMBL/GenBank/DDBJ databases">
        <authorList>
            <person name="Bu L."/>
            <person name="Lu L."/>
            <person name="Laidemitt M.R."/>
            <person name="Zhang S.M."/>
            <person name="Mutuku M."/>
            <person name="Mkoji G."/>
            <person name="Steinauer M."/>
            <person name="Loker E.S."/>
        </authorList>
    </citation>
    <scope>NUCLEOTIDE SEQUENCE</scope>
    <source>
        <strain evidence="2">KasaAsao</strain>
        <tissue evidence="2">Whole Snail</tissue>
    </source>
</reference>
<reference evidence="2" key="1">
    <citation type="journal article" date="2023" name="PLoS Negl. Trop. Dis.">
        <title>A genome sequence for Biomphalaria pfeifferi, the major vector snail for the human-infecting parasite Schistosoma mansoni.</title>
        <authorList>
            <person name="Bu L."/>
            <person name="Lu L."/>
            <person name="Laidemitt M.R."/>
            <person name="Zhang S.M."/>
            <person name="Mutuku M."/>
            <person name="Mkoji G."/>
            <person name="Steinauer M."/>
            <person name="Loker E.S."/>
        </authorList>
    </citation>
    <scope>NUCLEOTIDE SEQUENCE</scope>
    <source>
        <strain evidence="2">KasaAsao</strain>
    </source>
</reference>
<evidence type="ECO:0000256" key="1">
    <source>
        <dbReference type="SAM" id="MobiDB-lite"/>
    </source>
</evidence>
<name>A0AAD8FAL1_BIOPF</name>
<gene>
    <name evidence="2" type="ORF">Bpfe_014535</name>
</gene>
<feature type="non-terminal residue" evidence="2">
    <location>
        <position position="1"/>
    </location>
</feature>
<comment type="caution">
    <text evidence="2">The sequence shown here is derived from an EMBL/GenBank/DDBJ whole genome shotgun (WGS) entry which is preliminary data.</text>
</comment>
<feature type="region of interest" description="Disordered" evidence="1">
    <location>
        <begin position="188"/>
        <end position="236"/>
    </location>
</feature>
<dbReference type="EMBL" id="JASAOG010000064">
    <property type="protein sequence ID" value="KAK0056134.1"/>
    <property type="molecule type" value="Genomic_DNA"/>
</dbReference>
<evidence type="ECO:0000313" key="2">
    <source>
        <dbReference type="EMBL" id="KAK0056134.1"/>
    </source>
</evidence>
<proteinExistence type="predicted"/>
<feature type="region of interest" description="Disordered" evidence="1">
    <location>
        <begin position="92"/>
        <end position="175"/>
    </location>
</feature>
<organism evidence="2 3">
    <name type="scientific">Biomphalaria pfeifferi</name>
    <name type="common">Bloodfluke planorb</name>
    <name type="synonym">Freshwater snail</name>
    <dbReference type="NCBI Taxonomy" id="112525"/>
    <lineage>
        <taxon>Eukaryota</taxon>
        <taxon>Metazoa</taxon>
        <taxon>Spiralia</taxon>
        <taxon>Lophotrochozoa</taxon>
        <taxon>Mollusca</taxon>
        <taxon>Gastropoda</taxon>
        <taxon>Heterobranchia</taxon>
        <taxon>Euthyneura</taxon>
        <taxon>Panpulmonata</taxon>
        <taxon>Hygrophila</taxon>
        <taxon>Lymnaeoidea</taxon>
        <taxon>Planorbidae</taxon>
        <taxon>Biomphalaria</taxon>
    </lineage>
</organism>
<feature type="compositionally biased region" description="Basic and acidic residues" evidence="1">
    <location>
        <begin position="95"/>
        <end position="104"/>
    </location>
</feature>
<feature type="compositionally biased region" description="Polar residues" evidence="1">
    <location>
        <begin position="107"/>
        <end position="117"/>
    </location>
</feature>
<dbReference type="AlphaFoldDB" id="A0AAD8FAL1"/>
<dbReference type="Proteomes" id="UP001233172">
    <property type="component" value="Unassembled WGS sequence"/>
</dbReference>
<evidence type="ECO:0000313" key="3">
    <source>
        <dbReference type="Proteomes" id="UP001233172"/>
    </source>
</evidence>
<feature type="compositionally biased region" description="Low complexity" evidence="1">
    <location>
        <begin position="140"/>
        <end position="153"/>
    </location>
</feature>
<keyword evidence="3" id="KW-1185">Reference proteome</keyword>